<evidence type="ECO:0000256" key="1">
    <source>
        <dbReference type="SAM" id="Phobius"/>
    </source>
</evidence>
<dbReference type="KEGG" id="ahel:Q31a_24360"/>
<gene>
    <name evidence="2" type="ORF">Q31a_24360</name>
</gene>
<dbReference type="Proteomes" id="UP000318017">
    <property type="component" value="Chromosome"/>
</dbReference>
<evidence type="ECO:0000313" key="2">
    <source>
        <dbReference type="EMBL" id="QDV24123.1"/>
    </source>
</evidence>
<sequence length="1196" mass="126987">MARDNQEHGDSSSRQSGRKPRRWYRWGTLLFIGLLLLIGFLPRLLTQRSILVGAANRFGGLAPLKIDLTSASAGWWAPVSIAGLTVTDETGNVVARVASLKTEKGLLDWIFNSQDLGIIAIDGAESIVVAKDGTTNLEMALEPMLSAVSSEETSGSSDPSAALTGTISVTNSKLMLMEAGRPEQWLIELEEATVEMPSADQLLGPIAFQARVGDASGTVSGGIGTIAAEIAQVSDSQALRLRAQLSQVPLDFWHVVRTRLPELPIDELAGRASAVLSGTIATAESWDFDVQQLQTQSVQVVAPELLGSQPAQLEIVSFSGKASLDGQFLRVDGASLSCDFANAAAQAVIPWPLTIPSAADPFLRGATLEANGTVDLPRLVKAAETLIPVREGTQLLAGQVQFAVSQTLDAAAAPDSRASLKFAGLKAIAAGQNLVWDKPLAIDVSLLDGPKGPQIGAQATADFMSIEGQGTLDSGEFSTNLDLQQLHERLSQWVDIPVESMNGALQLNLGWTLAEGQTLAAEGTLDTTPLTIVSTAGGELQEPAWRGSFQAGALLKEGVPHSLTRAKLVFEADTEQLTLDLREPLLLVTPEAPDVALPPAAFTIDLVGDLKKWERRAMMWLAEPPEMSLDGNLNLAVEGRIDLNHVEVFAANWRSQPIGIATPSMSFSEAQMVGSFKGVVDTSQLTRLAIEDLKVQATSFSISARDSASDDSSGSRVGEAVFLVDLGRLMKSVGSTAPPPTQSGVPATQVSAQGRVQGQLTWQVNTQQAGVRLQANADKLAVTSVSAGSNAPETLWAEPTLGIALNGRWVAETGNIDVDSLQLQTDWLSYNGDVSYRGGSTSTDAADLTSAVGTQSVVMKGQAVYDCSKLSTKLVPMTGNQFQMQGQQSVPVEVQWTSSVDPTASVLAGLQATARIGWEQARVAGIELGRADVPIQISQGVLSTATEIAVSGGKLRWDIQSDLTAADLVINQKPMKVLENVEITEEMCQGWLKYVAPLLAETTSVDGRLSLQLDQAILSPADTKRQTVVGKLLIHQAQVGPGPLSNSLISLVRQLDAIRKQDFTQAVSSQKVWLDVPEQQIDFQMVDGLVSHRNLSVKIGDANIATSGSVGIDGQLALQADLPIPDKWIEKTPLLVGLKGKSLQFPMRGTLSQPQMDTQSLQQLGRQTIQSAAQGALQQGLSKGLEKLFGAPPTAQ</sequence>
<keyword evidence="3" id="KW-1185">Reference proteome</keyword>
<dbReference type="OrthoDB" id="244263at2"/>
<keyword evidence="1" id="KW-1133">Transmembrane helix</keyword>
<reference evidence="2 3" key="1">
    <citation type="submission" date="2019-02" db="EMBL/GenBank/DDBJ databases">
        <title>Deep-cultivation of Planctomycetes and their phenomic and genomic characterization uncovers novel biology.</title>
        <authorList>
            <person name="Wiegand S."/>
            <person name="Jogler M."/>
            <person name="Boedeker C."/>
            <person name="Pinto D."/>
            <person name="Vollmers J."/>
            <person name="Rivas-Marin E."/>
            <person name="Kohn T."/>
            <person name="Peeters S.H."/>
            <person name="Heuer A."/>
            <person name="Rast P."/>
            <person name="Oberbeckmann S."/>
            <person name="Bunk B."/>
            <person name="Jeske O."/>
            <person name="Meyerdierks A."/>
            <person name="Storesund J.E."/>
            <person name="Kallscheuer N."/>
            <person name="Luecker S."/>
            <person name="Lage O.M."/>
            <person name="Pohl T."/>
            <person name="Merkel B.J."/>
            <person name="Hornburger P."/>
            <person name="Mueller R.-W."/>
            <person name="Bruemmer F."/>
            <person name="Labrenz M."/>
            <person name="Spormann A.M."/>
            <person name="Op den Camp H."/>
            <person name="Overmann J."/>
            <person name="Amann R."/>
            <person name="Jetten M.S.M."/>
            <person name="Mascher T."/>
            <person name="Medema M.H."/>
            <person name="Devos D.P."/>
            <person name="Kaster A.-K."/>
            <person name="Ovreas L."/>
            <person name="Rohde M."/>
            <person name="Galperin M.Y."/>
            <person name="Jogler C."/>
        </authorList>
    </citation>
    <scope>NUCLEOTIDE SEQUENCE [LARGE SCALE GENOMIC DNA]</scope>
    <source>
        <strain evidence="2 3">Q31a</strain>
    </source>
</reference>
<protein>
    <submittedName>
        <fullName evidence="2">Uncharacterized protein</fullName>
    </submittedName>
</protein>
<organism evidence="2 3">
    <name type="scientific">Aureliella helgolandensis</name>
    <dbReference type="NCBI Taxonomy" id="2527968"/>
    <lineage>
        <taxon>Bacteria</taxon>
        <taxon>Pseudomonadati</taxon>
        <taxon>Planctomycetota</taxon>
        <taxon>Planctomycetia</taxon>
        <taxon>Pirellulales</taxon>
        <taxon>Pirellulaceae</taxon>
        <taxon>Aureliella</taxon>
    </lineage>
</organism>
<accession>A0A518G6B1</accession>
<dbReference type="EMBL" id="CP036298">
    <property type="protein sequence ID" value="QDV24123.1"/>
    <property type="molecule type" value="Genomic_DNA"/>
</dbReference>
<feature type="transmembrane region" description="Helical" evidence="1">
    <location>
        <begin position="23"/>
        <end position="41"/>
    </location>
</feature>
<dbReference type="RefSeq" id="WP_145077563.1">
    <property type="nucleotide sequence ID" value="NZ_CP036298.1"/>
</dbReference>
<evidence type="ECO:0000313" key="3">
    <source>
        <dbReference type="Proteomes" id="UP000318017"/>
    </source>
</evidence>
<keyword evidence="1" id="KW-0472">Membrane</keyword>
<name>A0A518G6B1_9BACT</name>
<dbReference type="AlphaFoldDB" id="A0A518G6B1"/>
<keyword evidence="1" id="KW-0812">Transmembrane</keyword>
<proteinExistence type="predicted"/>